<protein>
    <submittedName>
        <fullName evidence="1">Uncharacterized protein</fullName>
    </submittedName>
</protein>
<reference evidence="1 2" key="1">
    <citation type="submission" date="2010-03" db="EMBL/GenBank/DDBJ databases">
        <title>The Genome Sequence of Cyanophage S-SSM4.</title>
        <authorList>
            <consortium name="The Broad Institute Genome Sequencing Platform"/>
            <person name="Henn M.R."/>
            <person name="Sullivan M.S."/>
            <person name="Osburne M.S."/>
            <person name="Levin J."/>
            <person name="Malboeuf C."/>
            <person name="Casali M."/>
            <person name="Russ C."/>
            <person name="Lennon N."/>
            <person name="Erlich R."/>
            <person name="Young S.K."/>
            <person name="Koehrsen M."/>
            <person name="Yandava C."/>
            <person name="Zeng Q."/>
            <person name="Alvarado L."/>
            <person name="Anderson S."/>
            <person name="Berlin A."/>
            <person name="Borenstein D."/>
            <person name="Chen Z."/>
            <person name="Engels R."/>
            <person name="Freedman E."/>
            <person name="Gellesch M."/>
            <person name="Goldberg J."/>
            <person name="Green L."/>
            <person name="Griggs A."/>
            <person name="Gujja S."/>
            <person name="Heiman D."/>
            <person name="Hepburn T."/>
            <person name="Howarth C."/>
            <person name="Jen D."/>
            <person name="Larson L."/>
            <person name="Lewis B."/>
            <person name="Mehta T."/>
            <person name="Park D."/>
            <person name="Pearson M."/>
            <person name="Roberts A."/>
            <person name="Ryan E."/>
            <person name="Saif S."/>
            <person name="Shea T."/>
            <person name="Shenoy N."/>
            <person name="Sisk P."/>
            <person name="Stolte C."/>
            <person name="Sykes S."/>
            <person name="Walk T."/>
            <person name="White J."/>
            <person name="Yu Q."/>
            <person name="Coleman M.L."/>
            <person name="Huang K.H."/>
            <person name="Weigele P.R."/>
            <person name="DeFrancesco A.S."/>
            <person name="Kern S.E."/>
            <person name="Thompson L.R."/>
            <person name="Fu R."/>
            <person name="Hombeck B."/>
            <person name="Chisholm S.W."/>
            <person name="Haas B."/>
            <person name="Nusbaum C."/>
            <person name="Galagan J."/>
            <person name="Birren B."/>
        </authorList>
    </citation>
    <scope>NUCLEOTIDE SEQUENCE [LARGE SCALE GENOMIC DNA]</scope>
    <source>
        <strain evidence="1 2">S-SSM4</strain>
    </source>
</reference>
<dbReference type="GeneID" id="15013442"/>
<evidence type="ECO:0000313" key="1">
    <source>
        <dbReference type="EMBL" id="AGG54084.1"/>
    </source>
</evidence>
<accession>M1TUI7</accession>
<gene>
    <name evidence="1" type="ORF">CYXG_00020</name>
</gene>
<dbReference type="Proteomes" id="UP000203282">
    <property type="component" value="Segment"/>
</dbReference>
<dbReference type="EMBL" id="HQ316583">
    <property type="protein sequence ID" value="AGG54084.1"/>
    <property type="molecule type" value="Genomic_DNA"/>
</dbReference>
<evidence type="ECO:0000313" key="2">
    <source>
        <dbReference type="Proteomes" id="UP000203282"/>
    </source>
</evidence>
<dbReference type="RefSeq" id="YP_007677209.1">
    <property type="nucleotide sequence ID" value="NC_020875.1"/>
</dbReference>
<sequence>MTYLPREILDQLDPNDDLFDDLDDLDMEDLTDIEYDDLTEGVEINFDGDY</sequence>
<organism evidence="1 2">
    <name type="scientific">Synechococcus phage S-SSM4</name>
    <dbReference type="NCBI Taxonomy" id="536466"/>
    <lineage>
        <taxon>Viruses</taxon>
        <taxon>Duplodnaviria</taxon>
        <taxon>Heunggongvirae</taxon>
        <taxon>Uroviricota</taxon>
        <taxon>Caudoviricetes</taxon>
        <taxon>Pantevenvirales</taxon>
        <taxon>Kyanoviridae</taxon>
        <taxon>Greenvirus</taxon>
        <taxon>Greenvirus ssm4</taxon>
    </lineage>
</organism>
<dbReference type="KEGG" id="vg:15013442"/>
<keyword evidence="2" id="KW-1185">Reference proteome</keyword>
<proteinExistence type="predicted"/>
<name>M1TUI7_9CAUD</name>